<sequence length="115" mass="12071">MRSGLILATGQWGGRLAVALVWLLAMAAGGYAYGFHQCGGFGGWDAPLMLALIGLYAICCRAFRNLPWAWAHAAVLLLVGYAALCVGGAFGWIGFVEPAGAAWWPTFIKGLHGGC</sequence>
<dbReference type="AlphaFoldDB" id="A0A1W1X8Y6"/>
<evidence type="ECO:0000313" key="2">
    <source>
        <dbReference type="EMBL" id="SMC20300.1"/>
    </source>
</evidence>
<keyword evidence="1" id="KW-0812">Transmembrane</keyword>
<feature type="transmembrane region" description="Helical" evidence="1">
    <location>
        <begin position="75"/>
        <end position="95"/>
    </location>
</feature>
<feature type="transmembrane region" description="Helical" evidence="1">
    <location>
        <begin position="46"/>
        <end position="63"/>
    </location>
</feature>
<dbReference type="EMBL" id="FWXD01000004">
    <property type="protein sequence ID" value="SMC20300.1"/>
    <property type="molecule type" value="Genomic_DNA"/>
</dbReference>
<dbReference type="STRING" id="1121001.SAMN02745857_00899"/>
<reference evidence="2 3" key="1">
    <citation type="submission" date="2017-04" db="EMBL/GenBank/DDBJ databases">
        <authorList>
            <person name="Afonso C.L."/>
            <person name="Miller P.J."/>
            <person name="Scott M.A."/>
            <person name="Spackman E."/>
            <person name="Goraichik I."/>
            <person name="Dimitrov K.M."/>
            <person name="Suarez D.L."/>
            <person name="Swayne D.E."/>
        </authorList>
    </citation>
    <scope>NUCLEOTIDE SEQUENCE [LARGE SCALE GENOMIC DNA]</scope>
    <source>
        <strain evidence="2 3">DSM 23236</strain>
    </source>
</reference>
<proteinExistence type="predicted"/>
<protein>
    <submittedName>
        <fullName evidence="2">Uncharacterized protein</fullName>
    </submittedName>
</protein>
<keyword evidence="1" id="KW-0472">Membrane</keyword>
<feature type="transmembrane region" description="Helical" evidence="1">
    <location>
        <begin position="12"/>
        <end position="34"/>
    </location>
</feature>
<gene>
    <name evidence="2" type="ORF">SAMN02745857_00899</name>
</gene>
<evidence type="ECO:0000256" key="1">
    <source>
        <dbReference type="SAM" id="Phobius"/>
    </source>
</evidence>
<keyword evidence="3" id="KW-1185">Reference proteome</keyword>
<evidence type="ECO:0000313" key="3">
    <source>
        <dbReference type="Proteomes" id="UP000192761"/>
    </source>
</evidence>
<name>A0A1W1X8Y6_9NEIS</name>
<accession>A0A1W1X8Y6</accession>
<keyword evidence="1" id="KW-1133">Transmembrane helix</keyword>
<organism evidence="2 3">
    <name type="scientific">Andreprevotia lacus DSM 23236</name>
    <dbReference type="NCBI Taxonomy" id="1121001"/>
    <lineage>
        <taxon>Bacteria</taxon>
        <taxon>Pseudomonadati</taxon>
        <taxon>Pseudomonadota</taxon>
        <taxon>Betaproteobacteria</taxon>
        <taxon>Neisseriales</taxon>
        <taxon>Chitinibacteraceae</taxon>
        <taxon>Andreprevotia</taxon>
    </lineage>
</organism>
<dbReference type="Proteomes" id="UP000192761">
    <property type="component" value="Unassembled WGS sequence"/>
</dbReference>